<dbReference type="Pfam" id="PF01636">
    <property type="entry name" value="APH"/>
    <property type="match status" value="1"/>
</dbReference>
<feature type="domain" description="Aminoglycoside phosphotransferase" evidence="1">
    <location>
        <begin position="137"/>
        <end position="306"/>
    </location>
</feature>
<dbReference type="AlphaFoldDB" id="A0A0C2YP13"/>
<evidence type="ECO:0000259" key="1">
    <source>
        <dbReference type="Pfam" id="PF01636"/>
    </source>
</evidence>
<gene>
    <name evidence="2" type="ORF">M413DRAFT_123435</name>
</gene>
<dbReference type="EMBL" id="KN831777">
    <property type="protein sequence ID" value="KIM42772.1"/>
    <property type="molecule type" value="Genomic_DNA"/>
</dbReference>
<keyword evidence="3" id="KW-1185">Reference proteome</keyword>
<protein>
    <recommendedName>
        <fullName evidence="1">Aminoglycoside phosphotransferase domain-containing protein</fullName>
    </recommendedName>
</protein>
<dbReference type="InterPro" id="IPR011009">
    <property type="entry name" value="Kinase-like_dom_sf"/>
</dbReference>
<evidence type="ECO:0000313" key="3">
    <source>
        <dbReference type="Proteomes" id="UP000053424"/>
    </source>
</evidence>
<dbReference type="SUPFAM" id="SSF56112">
    <property type="entry name" value="Protein kinase-like (PK-like)"/>
    <property type="match status" value="1"/>
</dbReference>
<evidence type="ECO:0000313" key="2">
    <source>
        <dbReference type="EMBL" id="KIM42772.1"/>
    </source>
</evidence>
<reference evidence="2 3" key="1">
    <citation type="submission" date="2014-04" db="EMBL/GenBank/DDBJ databases">
        <authorList>
            <consortium name="DOE Joint Genome Institute"/>
            <person name="Kuo A."/>
            <person name="Gay G."/>
            <person name="Dore J."/>
            <person name="Kohler A."/>
            <person name="Nagy L.G."/>
            <person name="Floudas D."/>
            <person name="Copeland A."/>
            <person name="Barry K.W."/>
            <person name="Cichocki N."/>
            <person name="Veneault-Fourrey C."/>
            <person name="LaButti K."/>
            <person name="Lindquist E.A."/>
            <person name="Lipzen A."/>
            <person name="Lundell T."/>
            <person name="Morin E."/>
            <person name="Murat C."/>
            <person name="Sun H."/>
            <person name="Tunlid A."/>
            <person name="Henrissat B."/>
            <person name="Grigoriev I.V."/>
            <person name="Hibbett D.S."/>
            <person name="Martin F."/>
            <person name="Nordberg H.P."/>
            <person name="Cantor M.N."/>
            <person name="Hua S.X."/>
        </authorList>
    </citation>
    <scope>NUCLEOTIDE SEQUENCE [LARGE SCALE GENOMIC DNA]</scope>
    <source>
        <strain evidence="3">h7</strain>
    </source>
</reference>
<reference evidence="3" key="2">
    <citation type="submission" date="2015-01" db="EMBL/GenBank/DDBJ databases">
        <title>Evolutionary Origins and Diversification of the Mycorrhizal Mutualists.</title>
        <authorList>
            <consortium name="DOE Joint Genome Institute"/>
            <consortium name="Mycorrhizal Genomics Consortium"/>
            <person name="Kohler A."/>
            <person name="Kuo A."/>
            <person name="Nagy L.G."/>
            <person name="Floudas D."/>
            <person name="Copeland A."/>
            <person name="Barry K.W."/>
            <person name="Cichocki N."/>
            <person name="Veneault-Fourrey C."/>
            <person name="LaButti K."/>
            <person name="Lindquist E.A."/>
            <person name="Lipzen A."/>
            <person name="Lundell T."/>
            <person name="Morin E."/>
            <person name="Murat C."/>
            <person name="Riley R."/>
            <person name="Ohm R."/>
            <person name="Sun H."/>
            <person name="Tunlid A."/>
            <person name="Henrissat B."/>
            <person name="Grigoriev I.V."/>
            <person name="Hibbett D.S."/>
            <person name="Martin F."/>
        </authorList>
    </citation>
    <scope>NUCLEOTIDE SEQUENCE [LARGE SCALE GENOMIC DNA]</scope>
    <source>
        <strain evidence="3">h7</strain>
    </source>
</reference>
<organism evidence="2 3">
    <name type="scientific">Hebeloma cylindrosporum</name>
    <dbReference type="NCBI Taxonomy" id="76867"/>
    <lineage>
        <taxon>Eukaryota</taxon>
        <taxon>Fungi</taxon>
        <taxon>Dikarya</taxon>
        <taxon>Basidiomycota</taxon>
        <taxon>Agaricomycotina</taxon>
        <taxon>Agaricomycetes</taxon>
        <taxon>Agaricomycetidae</taxon>
        <taxon>Agaricales</taxon>
        <taxon>Agaricineae</taxon>
        <taxon>Hymenogastraceae</taxon>
        <taxon>Hebeloma</taxon>
    </lineage>
</organism>
<dbReference type="Proteomes" id="UP000053424">
    <property type="component" value="Unassembled WGS sequence"/>
</dbReference>
<dbReference type="HOGENOM" id="CLU_040823_1_0_1"/>
<dbReference type="OrthoDB" id="25129at2759"/>
<sequence length="426" mass="46795">MPFDFTTYLQDHLSARRGSDQAAATGDAPFTVEVLTGGLMNHTARVRFASPLLVIDGIKLENGDGIHSAILKHAPPYIAAAPNQPMSVDRQLTEKKALQIFSGDDSTFPPVQAAVIQALVDRYRQMGTIGTSASVRINIPRYIWHDAKNNVIWIEDLGQMKTLSQILLQDSDPALETTHIQEFAAVLGRFLSELFQATANPPEPWITHATSTDSLSLYHYLTGLVLKNCREFGDITEAEAVVLSERAGRALRAKAEAEDVCLGMVDFWPGNILVELGAFGRCGLIDWEYFRLTSASSELGMLLAHLHVHLLNTPSSATATQSNLRLFAKSTFRAYAQSQPQQVASNGFKRALLISHGREMVNSVSQYEEDLTKESKRKVVAAGVRSLRAAGESKDDIDLTGLRPLYLGEDTDVHVIWETLGVFGFA</sequence>
<dbReference type="InterPro" id="IPR002575">
    <property type="entry name" value="Aminoglycoside_PTrfase"/>
</dbReference>
<name>A0A0C2YP13_HEBCY</name>
<dbReference type="Gene3D" id="3.90.1200.10">
    <property type="match status" value="1"/>
</dbReference>
<proteinExistence type="predicted"/>
<accession>A0A0C2YP13</accession>
<dbReference type="Gene3D" id="3.30.200.20">
    <property type="entry name" value="Phosphorylase Kinase, domain 1"/>
    <property type="match status" value="1"/>
</dbReference>